<dbReference type="Proteomes" id="UP001303046">
    <property type="component" value="Unassembled WGS sequence"/>
</dbReference>
<gene>
    <name evidence="1" type="primary">Necator_chrIV.g14316</name>
    <name evidence="1" type="ORF">RB195_001022</name>
</gene>
<name>A0ABR1DCD1_NECAM</name>
<sequence length="266" mass="30196">MEKLLAPARPVRRSTGVKGGNFRMAARRQSVTAQISRQARRLSTVIAPQFTKIEPVNILQKVEGVEIRLSDTAQYQRAVEQYIMRNSVQFDPVEFDILDPGGYRIMQASLYPDGLMVHEGKRKVCELSLANDEDSPCCIVKIKHPVTSMTVYELRDMGGTICIQSNTDEMDGTRIVPSRATWMSLLFACGCVFSRERWLLLTQDTTRAVIAPVSSFFRENTVKIEWATSSENEIRLIGLSFGLIQMIREAYPSLMHIVKEFRTRRG</sequence>
<organism evidence="1 2">
    <name type="scientific">Necator americanus</name>
    <name type="common">Human hookworm</name>
    <dbReference type="NCBI Taxonomy" id="51031"/>
    <lineage>
        <taxon>Eukaryota</taxon>
        <taxon>Metazoa</taxon>
        <taxon>Ecdysozoa</taxon>
        <taxon>Nematoda</taxon>
        <taxon>Chromadorea</taxon>
        <taxon>Rhabditida</taxon>
        <taxon>Rhabditina</taxon>
        <taxon>Rhabditomorpha</taxon>
        <taxon>Strongyloidea</taxon>
        <taxon>Ancylostomatidae</taxon>
        <taxon>Bunostominae</taxon>
        <taxon>Necator</taxon>
    </lineage>
</organism>
<keyword evidence="2" id="KW-1185">Reference proteome</keyword>
<evidence type="ECO:0000313" key="1">
    <source>
        <dbReference type="EMBL" id="KAK6748146.1"/>
    </source>
</evidence>
<protein>
    <submittedName>
        <fullName evidence="1">Uncharacterized protein</fullName>
    </submittedName>
</protein>
<evidence type="ECO:0000313" key="2">
    <source>
        <dbReference type="Proteomes" id="UP001303046"/>
    </source>
</evidence>
<reference evidence="1 2" key="1">
    <citation type="submission" date="2023-08" db="EMBL/GenBank/DDBJ databases">
        <title>A Necator americanus chromosomal reference genome.</title>
        <authorList>
            <person name="Ilik V."/>
            <person name="Petrzelkova K.J."/>
            <person name="Pardy F."/>
            <person name="Fuh T."/>
            <person name="Niatou-Singa F.S."/>
            <person name="Gouil Q."/>
            <person name="Baker L."/>
            <person name="Ritchie M.E."/>
            <person name="Jex A.R."/>
            <person name="Gazzola D."/>
            <person name="Li H."/>
            <person name="Toshio Fujiwara R."/>
            <person name="Zhan B."/>
            <person name="Aroian R.V."/>
            <person name="Pafco B."/>
            <person name="Schwarz E.M."/>
        </authorList>
    </citation>
    <scope>NUCLEOTIDE SEQUENCE [LARGE SCALE GENOMIC DNA]</scope>
    <source>
        <strain evidence="1 2">Aroian</strain>
        <tissue evidence="1">Whole animal</tissue>
    </source>
</reference>
<comment type="caution">
    <text evidence="1">The sequence shown here is derived from an EMBL/GenBank/DDBJ whole genome shotgun (WGS) entry which is preliminary data.</text>
</comment>
<dbReference type="EMBL" id="JAVFWL010000004">
    <property type="protein sequence ID" value="KAK6748146.1"/>
    <property type="molecule type" value="Genomic_DNA"/>
</dbReference>
<accession>A0ABR1DCD1</accession>
<proteinExistence type="predicted"/>